<dbReference type="EMBL" id="PCRE01000055">
    <property type="protein sequence ID" value="PIP14663.1"/>
    <property type="molecule type" value="Genomic_DNA"/>
</dbReference>
<dbReference type="SUPFAM" id="SSF53271">
    <property type="entry name" value="PRTase-like"/>
    <property type="match status" value="1"/>
</dbReference>
<dbReference type="InterPro" id="IPR035584">
    <property type="entry name" value="PurF_N"/>
</dbReference>
<dbReference type="GO" id="GO:0004044">
    <property type="term" value="F:amidophosphoribosyltransferase activity"/>
    <property type="evidence" value="ECO:0007669"/>
    <property type="project" value="UniProtKB-UniRule"/>
</dbReference>
<comment type="function">
    <text evidence="7">Catalyzes the formation of phosphoribosylamine from phosphoribosylpyrophosphate (PRPP) and glutamine.</text>
</comment>
<keyword evidence="7 10" id="KW-0479">Metal-binding</keyword>
<comment type="pathway">
    <text evidence="1 7 8">Purine metabolism; IMP biosynthesis via de novo pathway; N(1)-(5-phospho-D-ribosyl)glycinamide from 5-phospho-alpha-D-ribose 1-diphosphate: step 1/2.</text>
</comment>
<evidence type="ECO:0000256" key="5">
    <source>
        <dbReference type="ARBA" id="ARBA00022755"/>
    </source>
</evidence>
<dbReference type="GO" id="GO:0009113">
    <property type="term" value="P:purine nucleobase biosynthetic process"/>
    <property type="evidence" value="ECO:0007669"/>
    <property type="project" value="UniProtKB-UniRule"/>
</dbReference>
<keyword evidence="7 10" id="KW-0460">Magnesium</keyword>
<evidence type="ECO:0000256" key="11">
    <source>
        <dbReference type="PIRSR" id="PIRSR000485-3"/>
    </source>
</evidence>
<name>A0A2G9Y7H2_9BACT</name>
<reference evidence="13 14" key="1">
    <citation type="submission" date="2017-09" db="EMBL/GenBank/DDBJ databases">
        <title>Depth-based differentiation of microbial function through sediment-hosted aquifers and enrichment of novel symbionts in the deep terrestrial subsurface.</title>
        <authorList>
            <person name="Probst A.J."/>
            <person name="Ladd B."/>
            <person name="Jarett J.K."/>
            <person name="Geller-Mcgrath D.E."/>
            <person name="Sieber C.M."/>
            <person name="Emerson J.B."/>
            <person name="Anantharaman K."/>
            <person name="Thomas B.C."/>
            <person name="Malmstrom R."/>
            <person name="Stieglmeier M."/>
            <person name="Klingl A."/>
            <person name="Woyke T."/>
            <person name="Ryan C.M."/>
            <person name="Banfield J.F."/>
        </authorList>
    </citation>
    <scope>NUCLEOTIDE SEQUENCE [LARGE SCALE GENOMIC DNA]</scope>
    <source>
        <strain evidence="13">CG23_combo_of_CG06-09_8_20_14_all_35_49</strain>
    </source>
</reference>
<comment type="cofactor">
    <cofactor evidence="7 10">
        <name>Mg(2+)</name>
        <dbReference type="ChEBI" id="CHEBI:18420"/>
    </cofactor>
    <text evidence="7 10">Binds 1 Mg(2+) ion per subunit.</text>
</comment>
<feature type="active site" description="Nucleophile" evidence="7 9">
    <location>
        <position position="5"/>
    </location>
</feature>
<feature type="binding site" evidence="7 11">
    <location>
        <position position="438"/>
    </location>
    <ligand>
        <name>[4Fe-4S] cluster</name>
        <dbReference type="ChEBI" id="CHEBI:49883"/>
    </ligand>
</feature>
<feature type="binding site" evidence="7 10">
    <location>
        <position position="350"/>
    </location>
    <ligand>
        <name>Mg(2+)</name>
        <dbReference type="ChEBI" id="CHEBI:18420"/>
    </ligand>
</feature>
<dbReference type="InterPro" id="IPR029055">
    <property type="entry name" value="Ntn_hydrolases_N"/>
</dbReference>
<dbReference type="GO" id="GO:0051539">
    <property type="term" value="F:4 iron, 4 sulfur cluster binding"/>
    <property type="evidence" value="ECO:0007669"/>
    <property type="project" value="UniProtKB-KW"/>
</dbReference>
<dbReference type="InterPro" id="IPR000836">
    <property type="entry name" value="PRTase_dom"/>
</dbReference>
<feature type="domain" description="Glutamine amidotransferase type-2" evidence="12">
    <location>
        <begin position="5"/>
        <end position="225"/>
    </location>
</feature>
<evidence type="ECO:0000256" key="6">
    <source>
        <dbReference type="ARBA" id="ARBA00022962"/>
    </source>
</evidence>
<proteinExistence type="inferred from homology"/>
<dbReference type="PIRSF" id="PIRSF000485">
    <property type="entry name" value="Amd_phspho_trans"/>
    <property type="match status" value="1"/>
</dbReference>
<keyword evidence="4 7" id="KW-0808">Transferase</keyword>
<dbReference type="CDD" id="cd06223">
    <property type="entry name" value="PRTases_typeI"/>
    <property type="match status" value="1"/>
</dbReference>
<evidence type="ECO:0000256" key="7">
    <source>
        <dbReference type="HAMAP-Rule" id="MF_01931"/>
    </source>
</evidence>
<keyword evidence="3 7" id="KW-0328">Glycosyltransferase</keyword>
<keyword evidence="7" id="KW-0004">4Fe-4S</keyword>
<dbReference type="CDD" id="cd00715">
    <property type="entry name" value="GPATase_N"/>
    <property type="match status" value="1"/>
</dbReference>
<evidence type="ECO:0000256" key="1">
    <source>
        <dbReference type="ARBA" id="ARBA00005209"/>
    </source>
</evidence>
<gene>
    <name evidence="7 13" type="primary">purF</name>
    <name evidence="13" type="ORF">COX47_03940</name>
</gene>
<feature type="binding site" evidence="7 10">
    <location>
        <position position="351"/>
    </location>
    <ligand>
        <name>Mg(2+)</name>
        <dbReference type="ChEBI" id="CHEBI:18420"/>
    </ligand>
</feature>
<dbReference type="UniPathway" id="UPA00074">
    <property type="reaction ID" value="UER00124"/>
</dbReference>
<evidence type="ECO:0000256" key="10">
    <source>
        <dbReference type="PIRSR" id="PIRSR000485-2"/>
    </source>
</evidence>
<evidence type="ECO:0000256" key="4">
    <source>
        <dbReference type="ARBA" id="ARBA00022679"/>
    </source>
</evidence>
<comment type="caution">
    <text evidence="13">The sequence shown here is derived from an EMBL/GenBank/DDBJ whole genome shotgun (WGS) entry which is preliminary data.</text>
</comment>
<dbReference type="PANTHER" id="PTHR11907">
    <property type="entry name" value="AMIDOPHOSPHORIBOSYLTRANSFERASE"/>
    <property type="match status" value="1"/>
</dbReference>
<evidence type="ECO:0000256" key="2">
    <source>
        <dbReference type="ARBA" id="ARBA00010138"/>
    </source>
</evidence>
<protein>
    <recommendedName>
        <fullName evidence="7">Amidophosphoribosyltransferase</fullName>
        <shortName evidence="7">ATase</shortName>
        <ecNumber evidence="7">2.4.2.14</ecNumber>
    </recommendedName>
    <alternativeName>
        <fullName evidence="7">Glutamine phosphoribosylpyrophosphate amidotransferase</fullName>
        <shortName evidence="7">GPATase</shortName>
    </alternativeName>
</protein>
<dbReference type="InterPro" id="IPR005854">
    <property type="entry name" value="PurF"/>
</dbReference>
<evidence type="ECO:0000259" key="12">
    <source>
        <dbReference type="PROSITE" id="PS51278"/>
    </source>
</evidence>
<dbReference type="Proteomes" id="UP000231025">
    <property type="component" value="Unassembled WGS sequence"/>
</dbReference>
<keyword evidence="5 7" id="KW-0658">Purine biosynthesis</keyword>
<sequence length="448" mass="49546">MGEKCGIFGIFAPKEEVARLTFYGLLALQHRGQESAGIASADYKTVRCYKEMGLVSQVFTEAKIRKLKGKLAIGHTRYSTAGDSSLKNAQPIILNSKFGDLALAHNGNLANYQELKKYLFKLGHGLNTTTDSEVIMRVILAAEGKTLREKMIQGISRIKGAFSLVILSKNKLYVIRDQWGVRPLVIGKINTQGWIAASESTAIESIGGRVVREVRPGELIEISQKGLVSFQEFKNQHQGFCIFEYLYFSRPDSVINDQLVHSTRMAAGKILVREYPVKADLVISVPDSGTSAAIGYSQASKIMFQEGLIKSRYVGRTFIQPNQRIRDLGVSLKFSPLSRILKDKRVILVDDSIVRGTTIAQLIKILKAAGVKAVHVRIASPPFKNPCYLGIDVSRYSELIASRNSVEAIRKKLKADSLGYLSLEGLKKAIGGKKIKFCTGCFNNHYPI</sequence>
<feature type="binding site" evidence="7 11">
    <location>
        <position position="441"/>
    </location>
    <ligand>
        <name>[4Fe-4S] cluster</name>
        <dbReference type="ChEBI" id="CHEBI:49883"/>
    </ligand>
</feature>
<keyword evidence="7 11" id="KW-0408">Iron</keyword>
<comment type="similarity">
    <text evidence="2 7 8">In the C-terminal section; belongs to the purine/pyrimidine phosphoribosyltransferase family.</text>
</comment>
<comment type="catalytic activity">
    <reaction evidence="7 8">
        <text>5-phospho-beta-D-ribosylamine + L-glutamate + diphosphate = 5-phospho-alpha-D-ribose 1-diphosphate + L-glutamine + H2O</text>
        <dbReference type="Rhea" id="RHEA:14905"/>
        <dbReference type="ChEBI" id="CHEBI:15377"/>
        <dbReference type="ChEBI" id="CHEBI:29985"/>
        <dbReference type="ChEBI" id="CHEBI:33019"/>
        <dbReference type="ChEBI" id="CHEBI:58017"/>
        <dbReference type="ChEBI" id="CHEBI:58359"/>
        <dbReference type="ChEBI" id="CHEBI:58681"/>
        <dbReference type="EC" id="2.4.2.14"/>
    </reaction>
</comment>
<evidence type="ECO:0000313" key="13">
    <source>
        <dbReference type="EMBL" id="PIP14663.1"/>
    </source>
</evidence>
<dbReference type="Gene3D" id="3.40.50.2020">
    <property type="match status" value="1"/>
</dbReference>
<dbReference type="PROSITE" id="PS51278">
    <property type="entry name" value="GATASE_TYPE_2"/>
    <property type="match status" value="1"/>
</dbReference>
<evidence type="ECO:0000256" key="9">
    <source>
        <dbReference type="PIRSR" id="PIRSR000485-1"/>
    </source>
</evidence>
<dbReference type="InterPro" id="IPR017932">
    <property type="entry name" value="GATase_2_dom"/>
</dbReference>
<dbReference type="InterPro" id="IPR029057">
    <property type="entry name" value="PRTase-like"/>
</dbReference>
<dbReference type="GO" id="GO:0000287">
    <property type="term" value="F:magnesium ion binding"/>
    <property type="evidence" value="ECO:0007669"/>
    <property type="project" value="UniProtKB-UniRule"/>
</dbReference>
<organism evidence="13 14">
    <name type="scientific">Candidatus Roizmanbacteria bacterium CG23_combo_of_CG06-09_8_20_14_all_35_49</name>
    <dbReference type="NCBI Taxonomy" id="1974863"/>
    <lineage>
        <taxon>Bacteria</taxon>
        <taxon>Candidatus Roizmaniibacteriota</taxon>
    </lineage>
</organism>
<dbReference type="AlphaFoldDB" id="A0A2G9Y7H2"/>
<dbReference type="NCBIfam" id="TIGR01134">
    <property type="entry name" value="purF"/>
    <property type="match status" value="1"/>
</dbReference>
<feature type="binding site" evidence="7 11">
    <location>
        <position position="241"/>
    </location>
    <ligand>
        <name>[4Fe-4S] cluster</name>
        <dbReference type="ChEBI" id="CHEBI:49883"/>
    </ligand>
</feature>
<feature type="binding site" evidence="7 11">
    <location>
        <position position="387"/>
    </location>
    <ligand>
        <name>[4Fe-4S] cluster</name>
        <dbReference type="ChEBI" id="CHEBI:49883"/>
    </ligand>
</feature>
<evidence type="ECO:0000256" key="3">
    <source>
        <dbReference type="ARBA" id="ARBA00022676"/>
    </source>
</evidence>
<dbReference type="Gene3D" id="3.60.20.10">
    <property type="entry name" value="Glutamine Phosphoribosylpyrophosphate, subunit 1, domain 1"/>
    <property type="match status" value="1"/>
</dbReference>
<dbReference type="EC" id="2.4.2.14" evidence="7"/>
<dbReference type="Pfam" id="PF13537">
    <property type="entry name" value="GATase_7"/>
    <property type="match status" value="1"/>
</dbReference>
<evidence type="ECO:0000256" key="8">
    <source>
        <dbReference type="PIRNR" id="PIRNR000485"/>
    </source>
</evidence>
<keyword evidence="7 11" id="KW-0411">Iron-sulfur</keyword>
<feature type="binding site" evidence="7 10">
    <location>
        <position position="288"/>
    </location>
    <ligand>
        <name>Mg(2+)</name>
        <dbReference type="ChEBI" id="CHEBI:18420"/>
    </ligand>
</feature>
<dbReference type="HAMAP" id="MF_01931">
    <property type="entry name" value="PurF"/>
    <property type="match status" value="1"/>
</dbReference>
<dbReference type="SUPFAM" id="SSF56235">
    <property type="entry name" value="N-terminal nucleophile aminohydrolases (Ntn hydrolases)"/>
    <property type="match status" value="1"/>
</dbReference>
<accession>A0A2G9Y7H2</accession>
<comment type="cofactor">
    <cofactor evidence="7 11">
        <name>[4Fe-4S] cluster</name>
        <dbReference type="ChEBI" id="CHEBI:49883"/>
    </cofactor>
    <text evidence="7 11">Binds 1 [4Fe-4S] cluster per subunit.</text>
</comment>
<dbReference type="Pfam" id="PF00156">
    <property type="entry name" value="Pribosyltran"/>
    <property type="match status" value="1"/>
</dbReference>
<evidence type="ECO:0000313" key="14">
    <source>
        <dbReference type="Proteomes" id="UP000231025"/>
    </source>
</evidence>
<keyword evidence="6 7" id="KW-0315">Glutamine amidotransferase</keyword>
<dbReference type="GO" id="GO:0006189">
    <property type="term" value="P:'de novo' IMP biosynthetic process"/>
    <property type="evidence" value="ECO:0007669"/>
    <property type="project" value="UniProtKB-UniRule"/>
</dbReference>